<dbReference type="Proteomes" id="UP000694396">
    <property type="component" value="Unplaced"/>
</dbReference>
<evidence type="ECO:0000256" key="1">
    <source>
        <dbReference type="SAM" id="MobiDB-lite"/>
    </source>
</evidence>
<keyword evidence="3" id="KW-1185">Reference proteome</keyword>
<feature type="region of interest" description="Disordered" evidence="1">
    <location>
        <begin position="1"/>
        <end position="69"/>
    </location>
</feature>
<name>A0A8C3NXS9_9PASS</name>
<dbReference type="Ensembl" id="ENSCRFT00000004257.1">
    <property type="protein sequence ID" value="ENSCRFP00000004094.1"/>
    <property type="gene ID" value="ENSCRFG00000003337.1"/>
</dbReference>
<evidence type="ECO:0000313" key="2">
    <source>
        <dbReference type="Ensembl" id="ENSCRFP00000004094.1"/>
    </source>
</evidence>
<protein>
    <submittedName>
        <fullName evidence="2">Uncharacterized protein</fullName>
    </submittedName>
</protein>
<feature type="region of interest" description="Disordered" evidence="1">
    <location>
        <begin position="82"/>
        <end position="108"/>
    </location>
</feature>
<dbReference type="AlphaFoldDB" id="A0A8C3NXS9"/>
<feature type="compositionally biased region" description="Low complexity" evidence="1">
    <location>
        <begin position="166"/>
        <end position="197"/>
    </location>
</feature>
<accession>A0A8C3NXS9</accession>
<proteinExistence type="predicted"/>
<sequence>MDSCQNPPGVTPGEDHSCQNPPGVTPGEDHSCQNPPGMTPGEDHSRQSQPWLQRDSRQQLLGVTAGSAGAQGSHVAVDLLGLAVAPQQPPQDPHAPHPGDLLGHAGVGPLTDAHVAALAPGQRVLPAAGAGVNRHRLADDQPVLDQLPDLLPWERDTTAHGTASTAPGSASRSPGTPSTSSGSARPARTPAPGRRRR</sequence>
<evidence type="ECO:0000313" key="3">
    <source>
        <dbReference type="Proteomes" id="UP000694396"/>
    </source>
</evidence>
<reference evidence="2" key="2">
    <citation type="submission" date="2025-09" db="UniProtKB">
        <authorList>
            <consortium name="Ensembl"/>
        </authorList>
    </citation>
    <scope>IDENTIFICATION</scope>
</reference>
<organism evidence="2 3">
    <name type="scientific">Cyanoderma ruficeps</name>
    <name type="common">rufous-capped babbler</name>
    <dbReference type="NCBI Taxonomy" id="181631"/>
    <lineage>
        <taxon>Eukaryota</taxon>
        <taxon>Metazoa</taxon>
        <taxon>Chordata</taxon>
        <taxon>Craniata</taxon>
        <taxon>Vertebrata</taxon>
        <taxon>Euteleostomi</taxon>
        <taxon>Archelosauria</taxon>
        <taxon>Archosauria</taxon>
        <taxon>Dinosauria</taxon>
        <taxon>Saurischia</taxon>
        <taxon>Theropoda</taxon>
        <taxon>Coelurosauria</taxon>
        <taxon>Aves</taxon>
        <taxon>Neognathae</taxon>
        <taxon>Neoaves</taxon>
        <taxon>Telluraves</taxon>
        <taxon>Australaves</taxon>
        <taxon>Passeriformes</taxon>
        <taxon>Sylvioidea</taxon>
        <taxon>Timaliidae</taxon>
        <taxon>Cyanoderma</taxon>
    </lineage>
</organism>
<feature type="region of interest" description="Disordered" evidence="1">
    <location>
        <begin position="147"/>
        <end position="197"/>
    </location>
</feature>
<reference evidence="2" key="1">
    <citation type="submission" date="2025-08" db="UniProtKB">
        <authorList>
            <consortium name="Ensembl"/>
        </authorList>
    </citation>
    <scope>IDENTIFICATION</scope>
</reference>